<evidence type="ECO:0008006" key="3">
    <source>
        <dbReference type="Google" id="ProtNLM"/>
    </source>
</evidence>
<dbReference type="OrthoDB" id="1450972at2"/>
<organism evidence="1 2">
    <name type="scientific">Arenibacter troitsensis</name>
    <dbReference type="NCBI Taxonomy" id="188872"/>
    <lineage>
        <taxon>Bacteria</taxon>
        <taxon>Pseudomonadati</taxon>
        <taxon>Bacteroidota</taxon>
        <taxon>Flavobacteriia</taxon>
        <taxon>Flavobacteriales</taxon>
        <taxon>Flavobacteriaceae</taxon>
        <taxon>Arenibacter</taxon>
    </lineage>
</organism>
<accession>A0A1X7I860</accession>
<dbReference type="EMBL" id="FXAO01000001">
    <property type="protein sequence ID" value="SMG10539.1"/>
    <property type="molecule type" value="Genomic_DNA"/>
</dbReference>
<evidence type="ECO:0000313" key="1">
    <source>
        <dbReference type="EMBL" id="SMG10539.1"/>
    </source>
</evidence>
<name>A0A1X7I860_9FLAO</name>
<keyword evidence="2" id="KW-1185">Reference proteome</keyword>
<sequence>MKTMTCKQLGGACDMQFHANSFEEIAEQSKKHGMAMFQAGNTDHMEAMKKMQELMSTPDALAKWFENKRKVFEALPTNK</sequence>
<gene>
    <name evidence="1" type="ORF">SAMN03080602_00535</name>
</gene>
<proteinExistence type="predicted"/>
<dbReference type="RefSeq" id="WP_085495883.1">
    <property type="nucleotide sequence ID" value="NZ_FXAO01000001.1"/>
</dbReference>
<reference evidence="2" key="1">
    <citation type="submission" date="2017-04" db="EMBL/GenBank/DDBJ databases">
        <authorList>
            <person name="Varghese N."/>
            <person name="Submissions S."/>
        </authorList>
    </citation>
    <scope>NUCLEOTIDE SEQUENCE [LARGE SCALE GENOMIC DNA]</scope>
    <source>
        <strain evidence="2">DSM 19835</strain>
    </source>
</reference>
<dbReference type="AlphaFoldDB" id="A0A1X7I860"/>
<protein>
    <recommendedName>
        <fullName evidence="3">DUF1059 domain-containing protein</fullName>
    </recommendedName>
</protein>
<evidence type="ECO:0000313" key="2">
    <source>
        <dbReference type="Proteomes" id="UP000193420"/>
    </source>
</evidence>
<dbReference type="Proteomes" id="UP000193420">
    <property type="component" value="Unassembled WGS sequence"/>
</dbReference>